<accession>A0A0R3SLZ5</accession>
<dbReference type="WBParaSite" id="HDID_0000596001-mRNA-1">
    <property type="protein sequence ID" value="HDID_0000596001-mRNA-1"/>
    <property type="gene ID" value="HDID_0000596001"/>
</dbReference>
<dbReference type="EMBL" id="UYSG01003823">
    <property type="protein sequence ID" value="VDL58276.1"/>
    <property type="molecule type" value="Genomic_DNA"/>
</dbReference>
<reference evidence="3" key="1">
    <citation type="submission" date="2017-02" db="UniProtKB">
        <authorList>
            <consortium name="WormBaseParasite"/>
        </authorList>
    </citation>
    <scope>IDENTIFICATION</scope>
</reference>
<dbReference type="Proteomes" id="UP000274504">
    <property type="component" value="Unassembled WGS sequence"/>
</dbReference>
<proteinExistence type="predicted"/>
<name>A0A0R3SLZ5_HYMDI</name>
<evidence type="ECO:0000313" key="3">
    <source>
        <dbReference type="WBParaSite" id="HDID_0000596001-mRNA-1"/>
    </source>
</evidence>
<reference evidence="1 2" key="2">
    <citation type="submission" date="2018-11" db="EMBL/GenBank/DDBJ databases">
        <authorList>
            <consortium name="Pathogen Informatics"/>
        </authorList>
    </citation>
    <scope>NUCLEOTIDE SEQUENCE [LARGE SCALE GENOMIC DNA]</scope>
</reference>
<dbReference type="AlphaFoldDB" id="A0A0R3SLZ5"/>
<gene>
    <name evidence="1" type="ORF">HDID_LOCUS5958</name>
</gene>
<sequence length="82" mass="9007">MQINLGVAIGKEFTNGVYVDGNVFQTVDCEGFGPYIPKVAWGLCHKKVLKSAEENLLCKFTNVVELLGISQCELSKVVDEDN</sequence>
<evidence type="ECO:0000313" key="2">
    <source>
        <dbReference type="Proteomes" id="UP000274504"/>
    </source>
</evidence>
<evidence type="ECO:0000313" key="1">
    <source>
        <dbReference type="EMBL" id="VDL58276.1"/>
    </source>
</evidence>
<organism evidence="3">
    <name type="scientific">Hymenolepis diminuta</name>
    <name type="common">Rat tapeworm</name>
    <dbReference type="NCBI Taxonomy" id="6216"/>
    <lineage>
        <taxon>Eukaryota</taxon>
        <taxon>Metazoa</taxon>
        <taxon>Spiralia</taxon>
        <taxon>Lophotrochozoa</taxon>
        <taxon>Platyhelminthes</taxon>
        <taxon>Cestoda</taxon>
        <taxon>Eucestoda</taxon>
        <taxon>Cyclophyllidea</taxon>
        <taxon>Hymenolepididae</taxon>
        <taxon>Hymenolepis</taxon>
    </lineage>
</organism>
<protein>
    <submittedName>
        <fullName evidence="3">Malate dehydrogenase</fullName>
    </submittedName>
</protein>